<reference evidence="1 2" key="1">
    <citation type="submission" date="2017-10" db="EMBL/GenBank/DDBJ databases">
        <title>Draft genome of Longimonas halophila.</title>
        <authorList>
            <person name="Goh K.M."/>
            <person name="Shamsir M.S."/>
            <person name="Lim S.W."/>
        </authorList>
    </citation>
    <scope>NUCLEOTIDE SEQUENCE [LARGE SCALE GENOMIC DNA]</scope>
    <source>
        <strain evidence="1 2">KCTC 42399</strain>
    </source>
</reference>
<evidence type="ECO:0000313" key="1">
    <source>
        <dbReference type="EMBL" id="PEN07916.1"/>
    </source>
</evidence>
<sequence length="163" mass="18245">MAGVACYGQDRDSSAESASYQGHEQIYVVYYVGASSCEFSSRDEVVDAVSELPEEFSAAHDRPTKFVFAAMDEKVDDGLAFIQRHGAEQWDEVSAGGRYNNETLLHNFNSDVQAPGTPHIIVFEDTYRFDEYNIPHLEQREQIHSAMGADGVVDWIEEGYPLP</sequence>
<comment type="caution">
    <text evidence="1">The sequence shown here is derived from an EMBL/GenBank/DDBJ whole genome shotgun (WGS) entry which is preliminary data.</text>
</comment>
<proteinExistence type="predicted"/>
<organism evidence="1 2">
    <name type="scientific">Longimonas halophila</name>
    <dbReference type="NCBI Taxonomy" id="1469170"/>
    <lineage>
        <taxon>Bacteria</taxon>
        <taxon>Pseudomonadati</taxon>
        <taxon>Rhodothermota</taxon>
        <taxon>Rhodothermia</taxon>
        <taxon>Rhodothermales</taxon>
        <taxon>Salisaetaceae</taxon>
        <taxon>Longimonas</taxon>
    </lineage>
</organism>
<evidence type="ECO:0000313" key="2">
    <source>
        <dbReference type="Proteomes" id="UP000221024"/>
    </source>
</evidence>
<keyword evidence="2" id="KW-1185">Reference proteome</keyword>
<dbReference type="AlphaFoldDB" id="A0A2H3P1T4"/>
<name>A0A2H3P1T4_9BACT</name>
<dbReference type="EMBL" id="PDEP01000004">
    <property type="protein sequence ID" value="PEN07916.1"/>
    <property type="molecule type" value="Genomic_DNA"/>
</dbReference>
<accession>A0A2H3P1T4</accession>
<gene>
    <name evidence="1" type="ORF">CRI93_05580</name>
</gene>
<dbReference type="Proteomes" id="UP000221024">
    <property type="component" value="Unassembled WGS sequence"/>
</dbReference>
<protein>
    <submittedName>
        <fullName evidence="1">Uncharacterized protein</fullName>
    </submittedName>
</protein>